<accession>A0ACB6ZWI4</accession>
<protein>
    <submittedName>
        <fullName evidence="1">Uncharacterized protein</fullName>
    </submittedName>
</protein>
<reference evidence="1" key="2">
    <citation type="journal article" date="2020" name="Nat. Commun.">
        <title>Large-scale genome sequencing of mycorrhizal fungi provides insights into the early evolution of symbiotic traits.</title>
        <authorList>
            <person name="Miyauchi S."/>
            <person name="Kiss E."/>
            <person name="Kuo A."/>
            <person name="Drula E."/>
            <person name="Kohler A."/>
            <person name="Sanchez-Garcia M."/>
            <person name="Morin E."/>
            <person name="Andreopoulos B."/>
            <person name="Barry K.W."/>
            <person name="Bonito G."/>
            <person name="Buee M."/>
            <person name="Carver A."/>
            <person name="Chen C."/>
            <person name="Cichocki N."/>
            <person name="Clum A."/>
            <person name="Culley D."/>
            <person name="Crous P.W."/>
            <person name="Fauchery L."/>
            <person name="Girlanda M."/>
            <person name="Hayes R.D."/>
            <person name="Keri Z."/>
            <person name="LaButti K."/>
            <person name="Lipzen A."/>
            <person name="Lombard V."/>
            <person name="Magnuson J."/>
            <person name="Maillard F."/>
            <person name="Murat C."/>
            <person name="Nolan M."/>
            <person name="Ohm R.A."/>
            <person name="Pangilinan J."/>
            <person name="Pereira M.F."/>
            <person name="Perotto S."/>
            <person name="Peter M."/>
            <person name="Pfister S."/>
            <person name="Riley R."/>
            <person name="Sitrit Y."/>
            <person name="Stielow J.B."/>
            <person name="Szollosi G."/>
            <person name="Zifcakova L."/>
            <person name="Stursova M."/>
            <person name="Spatafora J.W."/>
            <person name="Tedersoo L."/>
            <person name="Vaario L.M."/>
            <person name="Yamada A."/>
            <person name="Yan M."/>
            <person name="Wang P."/>
            <person name="Xu J."/>
            <person name="Bruns T."/>
            <person name="Baldrian P."/>
            <person name="Vilgalys R."/>
            <person name="Dunand C."/>
            <person name="Henrissat B."/>
            <person name="Grigoriev I.V."/>
            <person name="Hibbett D."/>
            <person name="Nagy L.G."/>
            <person name="Martin F.M."/>
        </authorList>
    </citation>
    <scope>NUCLEOTIDE SEQUENCE</scope>
    <source>
        <strain evidence="1">P2</strain>
    </source>
</reference>
<evidence type="ECO:0000313" key="1">
    <source>
        <dbReference type="EMBL" id="KAF9653848.1"/>
    </source>
</evidence>
<reference evidence="1" key="1">
    <citation type="submission" date="2019-10" db="EMBL/GenBank/DDBJ databases">
        <authorList>
            <consortium name="DOE Joint Genome Institute"/>
            <person name="Kuo A."/>
            <person name="Miyauchi S."/>
            <person name="Kiss E."/>
            <person name="Drula E."/>
            <person name="Kohler A."/>
            <person name="Sanchez-Garcia M."/>
            <person name="Andreopoulos B."/>
            <person name="Barry K.W."/>
            <person name="Bonito G."/>
            <person name="Buee M."/>
            <person name="Carver A."/>
            <person name="Chen C."/>
            <person name="Cichocki N."/>
            <person name="Clum A."/>
            <person name="Culley D."/>
            <person name="Crous P.W."/>
            <person name="Fauchery L."/>
            <person name="Girlanda M."/>
            <person name="Hayes R."/>
            <person name="Keri Z."/>
            <person name="Labutti K."/>
            <person name="Lipzen A."/>
            <person name="Lombard V."/>
            <person name="Magnuson J."/>
            <person name="Maillard F."/>
            <person name="Morin E."/>
            <person name="Murat C."/>
            <person name="Nolan M."/>
            <person name="Ohm R."/>
            <person name="Pangilinan J."/>
            <person name="Pereira M."/>
            <person name="Perotto S."/>
            <person name="Peter M."/>
            <person name="Riley R."/>
            <person name="Sitrit Y."/>
            <person name="Stielow B."/>
            <person name="Szollosi G."/>
            <person name="Zifcakova L."/>
            <person name="Stursova M."/>
            <person name="Spatafora J.W."/>
            <person name="Tedersoo L."/>
            <person name="Vaario L.-M."/>
            <person name="Yamada A."/>
            <person name="Yan M."/>
            <person name="Wang P."/>
            <person name="Xu J."/>
            <person name="Bruns T."/>
            <person name="Baldrian P."/>
            <person name="Vilgalys R."/>
            <person name="Henrissat B."/>
            <person name="Grigoriev I.V."/>
            <person name="Hibbett D."/>
            <person name="Nagy L.G."/>
            <person name="Martin F.M."/>
        </authorList>
    </citation>
    <scope>NUCLEOTIDE SEQUENCE</scope>
    <source>
        <strain evidence="1">P2</strain>
    </source>
</reference>
<keyword evidence="2" id="KW-1185">Reference proteome</keyword>
<dbReference type="Proteomes" id="UP000886501">
    <property type="component" value="Unassembled WGS sequence"/>
</dbReference>
<comment type="caution">
    <text evidence="1">The sequence shown here is derived from an EMBL/GenBank/DDBJ whole genome shotgun (WGS) entry which is preliminary data.</text>
</comment>
<evidence type="ECO:0000313" key="2">
    <source>
        <dbReference type="Proteomes" id="UP000886501"/>
    </source>
</evidence>
<proteinExistence type="predicted"/>
<sequence length="241" mass="25709">MTATTAVAVYCGSSPGKQRAYQHAADSLGKALAAAKRQLVYGGGSKGIMGIVSGAVLDAGGDVIGVIPHAMLAVGGEGERVSGDDSTPVLVKSKEERMERVEWVIVNSMHERKVEMARRSSGFIGLPGGFGTFEEVLEVTTWTQIGIHSKPVVLANVLGFFDPLRALIQNGIEGGFIRPAGINLIKFVDGPSDHALHESFDWGKVLLEEIDSWKGDPSYNLGYDWTRPRDGGVKTEALDAT</sequence>
<name>A0ACB6ZWI4_THEGA</name>
<dbReference type="EMBL" id="MU117962">
    <property type="protein sequence ID" value="KAF9653848.1"/>
    <property type="molecule type" value="Genomic_DNA"/>
</dbReference>
<organism evidence="1 2">
    <name type="scientific">Thelephora ganbajun</name>
    <name type="common">Ganba fungus</name>
    <dbReference type="NCBI Taxonomy" id="370292"/>
    <lineage>
        <taxon>Eukaryota</taxon>
        <taxon>Fungi</taxon>
        <taxon>Dikarya</taxon>
        <taxon>Basidiomycota</taxon>
        <taxon>Agaricomycotina</taxon>
        <taxon>Agaricomycetes</taxon>
        <taxon>Thelephorales</taxon>
        <taxon>Thelephoraceae</taxon>
        <taxon>Thelephora</taxon>
    </lineage>
</organism>
<gene>
    <name evidence="1" type="ORF">BDM02DRAFT_3182294</name>
</gene>